<evidence type="ECO:0000259" key="4">
    <source>
        <dbReference type="Pfam" id="PF00888"/>
    </source>
</evidence>
<keyword evidence="3" id="KW-0472">Membrane</keyword>
<keyword evidence="5" id="KW-1185">Reference proteome</keyword>
<name>A0A7E4VK57_PANRE</name>
<dbReference type="InterPro" id="IPR053295">
    <property type="entry name" value="Innate_immunity_reg"/>
</dbReference>
<keyword evidence="3" id="KW-1133">Transmembrane helix</keyword>
<dbReference type="Gene3D" id="1.20.1310.10">
    <property type="entry name" value="Cullin Repeats"/>
    <property type="match status" value="1"/>
</dbReference>
<dbReference type="InterPro" id="IPR001373">
    <property type="entry name" value="Cullin_N"/>
</dbReference>
<evidence type="ECO:0000256" key="1">
    <source>
        <dbReference type="ARBA" id="ARBA00006019"/>
    </source>
</evidence>
<feature type="transmembrane region" description="Helical" evidence="3">
    <location>
        <begin position="274"/>
        <end position="296"/>
    </location>
</feature>
<dbReference type="AlphaFoldDB" id="A0A7E4VK57"/>
<proteinExistence type="inferred from homology"/>
<dbReference type="WBParaSite" id="Pan_g22153.t1">
    <property type="protein sequence ID" value="Pan_g22153.t1"/>
    <property type="gene ID" value="Pan_g22153"/>
</dbReference>
<feature type="domain" description="Cullin N-terminal" evidence="4">
    <location>
        <begin position="159"/>
        <end position="269"/>
    </location>
</feature>
<reference evidence="5" key="1">
    <citation type="journal article" date="2013" name="Genetics">
        <title>The draft genome and transcriptome of Panagrellus redivivus are shaped by the harsh demands of a free-living lifestyle.</title>
        <authorList>
            <person name="Srinivasan J."/>
            <person name="Dillman A.R."/>
            <person name="Macchietto M.G."/>
            <person name="Heikkinen L."/>
            <person name="Lakso M."/>
            <person name="Fracchia K.M."/>
            <person name="Antoshechkin I."/>
            <person name="Mortazavi A."/>
            <person name="Wong G."/>
            <person name="Sternberg P.W."/>
        </authorList>
    </citation>
    <scope>NUCLEOTIDE SEQUENCE [LARGE SCALE GENOMIC DNA]</scope>
    <source>
        <strain evidence="5">MT8872</strain>
    </source>
</reference>
<dbReference type="GO" id="GO:0031625">
    <property type="term" value="F:ubiquitin protein ligase binding"/>
    <property type="evidence" value="ECO:0007669"/>
    <property type="project" value="InterPro"/>
</dbReference>
<keyword evidence="3" id="KW-0812">Transmembrane</keyword>
<evidence type="ECO:0000313" key="6">
    <source>
        <dbReference type="WBParaSite" id="Pan_g22153.t1"/>
    </source>
</evidence>
<evidence type="ECO:0000256" key="2">
    <source>
        <dbReference type="ARBA" id="ARBA00022786"/>
    </source>
</evidence>
<dbReference type="GO" id="GO:0006511">
    <property type="term" value="P:ubiquitin-dependent protein catabolic process"/>
    <property type="evidence" value="ECO:0007669"/>
    <property type="project" value="InterPro"/>
</dbReference>
<reference evidence="6" key="2">
    <citation type="submission" date="2020-10" db="UniProtKB">
        <authorList>
            <consortium name="WormBaseParasite"/>
        </authorList>
    </citation>
    <scope>IDENTIFICATION</scope>
</reference>
<dbReference type="InterPro" id="IPR016159">
    <property type="entry name" value="Cullin_repeat-like_dom_sf"/>
</dbReference>
<dbReference type="Proteomes" id="UP000492821">
    <property type="component" value="Unassembled WGS sequence"/>
</dbReference>
<dbReference type="PANTHER" id="PTHR47324">
    <property type="entry name" value="PROTEIN IRG-7-RELATED"/>
    <property type="match status" value="1"/>
</dbReference>
<keyword evidence="2" id="KW-0833">Ubl conjugation pathway</keyword>
<evidence type="ECO:0000313" key="5">
    <source>
        <dbReference type="Proteomes" id="UP000492821"/>
    </source>
</evidence>
<protein>
    <submittedName>
        <fullName evidence="6">VWFA domain-containing protein</fullName>
    </submittedName>
</protein>
<dbReference type="SUPFAM" id="SSF74788">
    <property type="entry name" value="Cullin repeat-like"/>
    <property type="match status" value="1"/>
</dbReference>
<evidence type="ECO:0000256" key="3">
    <source>
        <dbReference type="SAM" id="Phobius"/>
    </source>
</evidence>
<sequence length="714" mass="79811">MFQTKTEGLWESIRSSLTLILSTDGVADEVYRKLEDDIFLYSVMVSGAEVPIDQGAITDEDEEFGCGFFKRLDHFLTAHLNAIIAPAGEVFEARQDLSPVFSATSCLNGGGPKYDEALLRALAEFERTAHQIFQSCIENTLRSGTVSGREYVNWHTFLSSQECLRFLYCTFDSKVMEYLKIQLTGIAALSCYELLEEYVKIWTNYCHGAETLSEMFSCIDRHWVHRKINEDEGQIFKLYELCIHNFEQAIFEKVNVDLTTAILQLVCMKEMKRFWYTVLTLVAIAVAFCDAVALHFTASNTTSSVNGKTLMIMIEATTQNGAAVNSLVTNAHFLNEIDQEWFKTFIVIAFDATGVLRSVVTTNYYEVYGALSLIAHSLTGNSTCEEAFLGAAIDSIWRNNAAPDSIVYIITSAGSFNADQTEYLGINRNTQPSIHLQYILVKNPACPYTINNTYDPTFMTAWIAVNFESGNVFKIDAENVGSFVQAHLPTLYRTKLAANPTNAFTCLDTVFDFNVEPDVRTIYLYSLSANATPIISRGYASYSLNTVFDDGYARILSLIPDSPGKYTVALTAYGDCNLQIRKYTVALTAHGDCNLQIRFEGDFEANTIPTTPIPNQYQNVQADITLILDVGGDVPIDKRADLRNFFMNALAQFDVGWEHNLHVSIIIAYGDDGIQVYYIYGFKDILDLSTLNKALAHVYNDTNSKKGGQTVLSE</sequence>
<accession>A0A7E4VK57</accession>
<comment type="similarity">
    <text evidence="1">Belongs to the cullin family.</text>
</comment>
<dbReference type="Pfam" id="PF00888">
    <property type="entry name" value="Cullin"/>
    <property type="match status" value="1"/>
</dbReference>
<organism evidence="5 6">
    <name type="scientific">Panagrellus redivivus</name>
    <name type="common">Microworm</name>
    <dbReference type="NCBI Taxonomy" id="6233"/>
    <lineage>
        <taxon>Eukaryota</taxon>
        <taxon>Metazoa</taxon>
        <taxon>Ecdysozoa</taxon>
        <taxon>Nematoda</taxon>
        <taxon>Chromadorea</taxon>
        <taxon>Rhabditida</taxon>
        <taxon>Tylenchina</taxon>
        <taxon>Panagrolaimomorpha</taxon>
        <taxon>Panagrolaimoidea</taxon>
        <taxon>Panagrolaimidae</taxon>
        <taxon>Panagrellus</taxon>
    </lineage>
</organism>